<dbReference type="Proteomes" id="UP000032141">
    <property type="component" value="Chromosome C9"/>
</dbReference>
<dbReference type="InterPro" id="IPR035897">
    <property type="entry name" value="Toll_tir_struct_dom_sf"/>
</dbReference>
<dbReference type="InterPro" id="IPR042197">
    <property type="entry name" value="Apaf_helical"/>
</dbReference>
<reference evidence="5 6" key="1">
    <citation type="journal article" date="2014" name="Genome Biol.">
        <title>Transcriptome and methylome profiling reveals relics of genome dominance in the mesopolyploid Brassica oleracea.</title>
        <authorList>
            <person name="Parkin I.A."/>
            <person name="Koh C."/>
            <person name="Tang H."/>
            <person name="Robinson S.J."/>
            <person name="Kagale S."/>
            <person name="Clarke W.E."/>
            <person name="Town C.D."/>
            <person name="Nixon J."/>
            <person name="Krishnakumar V."/>
            <person name="Bidwell S.L."/>
            <person name="Denoeud F."/>
            <person name="Belcram H."/>
            <person name="Links M.G."/>
            <person name="Just J."/>
            <person name="Clarke C."/>
            <person name="Bender T."/>
            <person name="Huebert T."/>
            <person name="Mason A.S."/>
            <person name="Pires J.C."/>
            <person name="Barker G."/>
            <person name="Moore J."/>
            <person name="Walley P.G."/>
            <person name="Manoli S."/>
            <person name="Batley J."/>
            <person name="Edwards D."/>
            <person name="Nelson M.N."/>
            <person name="Wang X."/>
            <person name="Paterson A.H."/>
            <person name="King G."/>
            <person name="Bancroft I."/>
            <person name="Chalhoub B."/>
            <person name="Sharpe A.G."/>
        </authorList>
    </citation>
    <scope>NUCLEOTIDE SEQUENCE</scope>
    <source>
        <strain evidence="5 6">cv. TO1000</strain>
    </source>
</reference>
<evidence type="ECO:0000256" key="2">
    <source>
        <dbReference type="ARBA" id="ARBA00022737"/>
    </source>
</evidence>
<dbReference type="InterPro" id="IPR032675">
    <property type="entry name" value="LRR_dom_sf"/>
</dbReference>
<dbReference type="PANTHER" id="PTHR11017">
    <property type="entry name" value="LEUCINE-RICH REPEAT-CONTAINING PROTEIN"/>
    <property type="match status" value="1"/>
</dbReference>
<dbReference type="Gene3D" id="3.80.10.10">
    <property type="entry name" value="Ribonuclease Inhibitor"/>
    <property type="match status" value="1"/>
</dbReference>
<dbReference type="Pfam" id="PF23282">
    <property type="entry name" value="WHD_ROQ1"/>
    <property type="match status" value="1"/>
</dbReference>
<dbReference type="KEGG" id="boe:106316823"/>
<sequence>MATSSSTVQHDVFIAFSSRDTRYSFVSHLSAAFRRSKISFFVGDAQEEAEAVAVTEAAIEGSKVFVVVFSENYAFSRLSLDTLVKIMERKHNDDVPVVPIFYGDVTSTVVKCQTKRFGEAFSEHRSLYSDQITKWQNCLIETASLSGHESICQPVESELVKEIVADVREKLIPTGLVGFYSRFVEIENLLWKQSKGYCRLGIWGMPGIGKTTIAQAAFDLLSPDFEVPCFLKDFHASFHEKGSYKMREDHRYKVPKGQKERVLVVLDDVRNPMDAEAFLGGFDCFGPGSVVIITSRDKQVLSQCQVEDIYTVPGLNEREALQLFIRSAFRGRQPSEINLVDLSKKVIEDANGNPKALCLYGTELKKKRKDQMEEAFQKIKGCPHVEIMDLFKSSYDALSETERNIFLDIACFFKGEPRDHVMRILEGCAFFPHVGVNRLAELSLLTISETERVEMHSLVQEVGREIANRETKLISRRRRLWEPSSIINLLLEDKESKGNVIEGIFLDTTNLNVVVNPMAFENMYILRLLKIYSSSPEAVQELHLPNKLHYLPYELRLLHWEKYPLKSLPQEFDPSHLVELNMPYSRLKNLWGGTKSLGKLKVIILSHSQQLVEVDELSEACGLEKIDLQGCSSLKSIPHTDQLKNLQLLNISGCTRIKRTEVEKKIKGLDQEGGLKETKSESMMFSTLAVKLEPGDNTETY</sequence>
<dbReference type="AlphaFoldDB" id="A0A0D3E6J7"/>
<dbReference type="InterPro" id="IPR000157">
    <property type="entry name" value="TIR_dom"/>
</dbReference>
<dbReference type="InterPro" id="IPR036390">
    <property type="entry name" value="WH_DNA-bd_sf"/>
</dbReference>
<dbReference type="EnsemblPlants" id="Bo9g061200.1">
    <property type="protein sequence ID" value="Bo9g061200.1"/>
    <property type="gene ID" value="Bo9g061200"/>
</dbReference>
<evidence type="ECO:0000256" key="3">
    <source>
        <dbReference type="ARBA" id="ARBA00022821"/>
    </source>
</evidence>
<dbReference type="Pfam" id="PF07725">
    <property type="entry name" value="LRR_3"/>
    <property type="match status" value="1"/>
</dbReference>
<keyword evidence="1" id="KW-0433">Leucine-rich repeat</keyword>
<name>A0A0D3E6J7_BRAOL</name>
<dbReference type="InterPro" id="IPR011713">
    <property type="entry name" value="Leu-rich_rpt_3"/>
</dbReference>
<accession>A0A0D3E6J7</accession>
<dbReference type="Pfam" id="PF00931">
    <property type="entry name" value="NB-ARC"/>
    <property type="match status" value="1"/>
</dbReference>
<dbReference type="SUPFAM" id="SSF52058">
    <property type="entry name" value="L domain-like"/>
    <property type="match status" value="1"/>
</dbReference>
<dbReference type="OrthoDB" id="1357022at2759"/>
<dbReference type="Pfam" id="PF01582">
    <property type="entry name" value="TIR"/>
    <property type="match status" value="1"/>
</dbReference>
<dbReference type="RefSeq" id="XP_013610142.1">
    <property type="nucleotide sequence ID" value="XM_013754688.1"/>
</dbReference>
<dbReference type="Gene3D" id="3.40.50.10140">
    <property type="entry name" value="Toll/interleukin-1 receptor homology (TIR) domain"/>
    <property type="match status" value="1"/>
</dbReference>
<dbReference type="InterPro" id="IPR027417">
    <property type="entry name" value="P-loop_NTPase"/>
</dbReference>
<dbReference type="PRINTS" id="PR00364">
    <property type="entry name" value="DISEASERSIST"/>
</dbReference>
<dbReference type="GO" id="GO:0043531">
    <property type="term" value="F:ADP binding"/>
    <property type="evidence" value="ECO:0007669"/>
    <property type="project" value="InterPro"/>
</dbReference>
<dbReference type="InterPro" id="IPR002182">
    <property type="entry name" value="NB-ARC"/>
</dbReference>
<reference evidence="5" key="2">
    <citation type="submission" date="2015-03" db="UniProtKB">
        <authorList>
            <consortium name="EnsemblPlants"/>
        </authorList>
    </citation>
    <scope>IDENTIFICATION</scope>
</reference>
<dbReference type="Gene3D" id="1.10.8.430">
    <property type="entry name" value="Helical domain of apoptotic protease-activating factors"/>
    <property type="match status" value="1"/>
</dbReference>
<evidence type="ECO:0000313" key="6">
    <source>
        <dbReference type="Proteomes" id="UP000032141"/>
    </source>
</evidence>
<organism evidence="5 6">
    <name type="scientific">Brassica oleracea var. oleracea</name>
    <dbReference type="NCBI Taxonomy" id="109376"/>
    <lineage>
        <taxon>Eukaryota</taxon>
        <taxon>Viridiplantae</taxon>
        <taxon>Streptophyta</taxon>
        <taxon>Embryophyta</taxon>
        <taxon>Tracheophyta</taxon>
        <taxon>Spermatophyta</taxon>
        <taxon>Magnoliopsida</taxon>
        <taxon>eudicotyledons</taxon>
        <taxon>Gunneridae</taxon>
        <taxon>Pentapetalae</taxon>
        <taxon>rosids</taxon>
        <taxon>malvids</taxon>
        <taxon>Brassicales</taxon>
        <taxon>Brassicaceae</taxon>
        <taxon>Brassiceae</taxon>
        <taxon>Brassica</taxon>
    </lineage>
</organism>
<dbReference type="PROSITE" id="PS50104">
    <property type="entry name" value="TIR"/>
    <property type="match status" value="1"/>
</dbReference>
<dbReference type="SUPFAM" id="SSF52540">
    <property type="entry name" value="P-loop containing nucleoside triphosphate hydrolases"/>
    <property type="match status" value="1"/>
</dbReference>
<dbReference type="STRING" id="109376.A0A0D3E6J7"/>
<evidence type="ECO:0000259" key="4">
    <source>
        <dbReference type="PROSITE" id="PS50104"/>
    </source>
</evidence>
<dbReference type="GeneID" id="106316823"/>
<dbReference type="GO" id="GO:0006952">
    <property type="term" value="P:defense response"/>
    <property type="evidence" value="ECO:0007669"/>
    <property type="project" value="UniProtKB-KW"/>
</dbReference>
<dbReference type="SMR" id="A0A0D3E6J7"/>
<protein>
    <recommendedName>
        <fullName evidence="4">TIR domain-containing protein</fullName>
    </recommendedName>
</protein>
<keyword evidence="6" id="KW-1185">Reference proteome</keyword>
<proteinExistence type="predicted"/>
<dbReference type="Gramene" id="Bo9g061200.1">
    <property type="protein sequence ID" value="Bo9g061200.1"/>
    <property type="gene ID" value="Bo9g061200"/>
</dbReference>
<dbReference type="SMART" id="SM00255">
    <property type="entry name" value="TIR"/>
    <property type="match status" value="1"/>
</dbReference>
<evidence type="ECO:0000313" key="5">
    <source>
        <dbReference type="EnsemblPlants" id="Bo9g061200.1"/>
    </source>
</evidence>
<dbReference type="SUPFAM" id="SSF52200">
    <property type="entry name" value="Toll/Interleukin receptor TIR domain"/>
    <property type="match status" value="1"/>
</dbReference>
<dbReference type="OMA" id="SGHESIC"/>
<dbReference type="PANTHER" id="PTHR11017:SF479">
    <property type="entry name" value="DISEASE RESISTANCE PROTEIN (TIR-NBS-LRR CLASS) FAMILY"/>
    <property type="match status" value="1"/>
</dbReference>
<keyword evidence="2" id="KW-0677">Repeat</keyword>
<dbReference type="Gene3D" id="3.40.50.300">
    <property type="entry name" value="P-loop containing nucleotide triphosphate hydrolases"/>
    <property type="match status" value="1"/>
</dbReference>
<dbReference type="SUPFAM" id="SSF46785">
    <property type="entry name" value="Winged helix' DNA-binding domain"/>
    <property type="match status" value="1"/>
</dbReference>
<dbReference type="InterPro" id="IPR044974">
    <property type="entry name" value="Disease_R_plants"/>
</dbReference>
<dbReference type="HOGENOM" id="CLU_001561_2_1_1"/>
<evidence type="ECO:0000256" key="1">
    <source>
        <dbReference type="ARBA" id="ARBA00022614"/>
    </source>
</evidence>
<dbReference type="InterPro" id="IPR058192">
    <property type="entry name" value="WHD_ROQ1-like"/>
</dbReference>
<keyword evidence="3" id="KW-0611">Plant defense</keyword>
<dbReference type="GO" id="GO:0007165">
    <property type="term" value="P:signal transduction"/>
    <property type="evidence" value="ECO:0007669"/>
    <property type="project" value="InterPro"/>
</dbReference>
<feature type="domain" description="TIR" evidence="4">
    <location>
        <begin position="8"/>
        <end position="171"/>
    </location>
</feature>